<name>A0A1A9LCK6_9FLAO</name>
<dbReference type="AlphaFoldDB" id="A0A1A9LCK6"/>
<evidence type="ECO:0000256" key="1">
    <source>
        <dbReference type="SAM" id="Phobius"/>
    </source>
</evidence>
<feature type="transmembrane region" description="Helical" evidence="1">
    <location>
        <begin position="6"/>
        <end position="24"/>
    </location>
</feature>
<proteinExistence type="predicted"/>
<dbReference type="STRING" id="1385699.A7A78_14200"/>
<dbReference type="Proteomes" id="UP000077552">
    <property type="component" value="Unassembled WGS sequence"/>
</dbReference>
<gene>
    <name evidence="2" type="ORF">A7A78_14200</name>
</gene>
<accession>A0A1A9LCK6</accession>
<reference evidence="2 3" key="1">
    <citation type="submission" date="2016-05" db="EMBL/GenBank/DDBJ databases">
        <title>Genome sequencing of Vitellibacter soesokkakensis RSSK-12.</title>
        <authorList>
            <person name="Thevarajoo S."/>
            <person name="Selvaratnam C."/>
            <person name="Goh K.M."/>
            <person name="Chan K.-G."/>
            <person name="Chong C.S."/>
        </authorList>
    </citation>
    <scope>NUCLEOTIDE SEQUENCE [LARGE SCALE GENOMIC DNA]</scope>
    <source>
        <strain evidence="2 3">RSSK-12</strain>
    </source>
</reference>
<evidence type="ECO:0000313" key="3">
    <source>
        <dbReference type="Proteomes" id="UP000077552"/>
    </source>
</evidence>
<sequence length="306" mass="35747">MKFLPQIFIAFGMIFTFFGGFLAYKRQYEIGIRQSKIAEENKDLTFEINQLSKSNIELSKHNTDLLNGNIKLTEQNGELVKSNIEISSTINNLSESIFSQAQKNQYPLNDNFVITIKYYFSIPKFKKYIEKHGHNFMPVEITNRKVYSQIKNLPPDYNVIADFLYDHFKTGLQDIYFTKAGGNFLGLRKYYMPYDLDPIEPSIHPLDGNYFRVYIFYNEDLGKFRLEINNLPIKIYSMSGYTSVLDLEGSRLSISKGLSEVIENEELFQVIIKCNGKMIVRENSFYQNDNEYFLGDIKLLDLKKKQ</sequence>
<keyword evidence="3" id="KW-1185">Reference proteome</keyword>
<comment type="caution">
    <text evidence="2">The sequence shown here is derived from an EMBL/GenBank/DDBJ whole genome shotgun (WGS) entry which is preliminary data.</text>
</comment>
<protein>
    <submittedName>
        <fullName evidence="2">Uncharacterized protein</fullName>
    </submittedName>
</protein>
<keyword evidence="1" id="KW-1133">Transmembrane helix</keyword>
<keyword evidence="1" id="KW-0812">Transmembrane</keyword>
<organism evidence="2 3">
    <name type="scientific">Aequorivita soesokkakensis</name>
    <dbReference type="NCBI Taxonomy" id="1385699"/>
    <lineage>
        <taxon>Bacteria</taxon>
        <taxon>Pseudomonadati</taxon>
        <taxon>Bacteroidota</taxon>
        <taxon>Flavobacteriia</taxon>
        <taxon>Flavobacteriales</taxon>
        <taxon>Flavobacteriaceae</taxon>
        <taxon>Aequorivita</taxon>
    </lineage>
</organism>
<evidence type="ECO:0000313" key="2">
    <source>
        <dbReference type="EMBL" id="OAD90716.1"/>
    </source>
</evidence>
<keyword evidence="1" id="KW-0472">Membrane</keyword>
<dbReference type="RefSeq" id="WP_068762487.1">
    <property type="nucleotide sequence ID" value="NZ_LXIE01000033.1"/>
</dbReference>
<dbReference type="EMBL" id="LXIE01000033">
    <property type="protein sequence ID" value="OAD90716.1"/>
    <property type="molecule type" value="Genomic_DNA"/>
</dbReference>